<dbReference type="EMBL" id="JBHUHQ010000016">
    <property type="protein sequence ID" value="MFD2045069.1"/>
    <property type="molecule type" value="Genomic_DNA"/>
</dbReference>
<sequence length="65" mass="6594">MGIRIIVGIVAGGLLGFISSLIIGSALGAPDSTAVIATYFGVLSGLLVCLIIEVNKLHNVNKGNE</sequence>
<proteinExistence type="predicted"/>
<keyword evidence="3" id="KW-1185">Reference proteome</keyword>
<name>A0ABW4VZP8_9BACI</name>
<gene>
    <name evidence="2" type="ORF">ACFSJF_12380</name>
</gene>
<comment type="caution">
    <text evidence="2">The sequence shown here is derived from an EMBL/GenBank/DDBJ whole genome shotgun (WGS) entry which is preliminary data.</text>
</comment>
<reference evidence="3" key="1">
    <citation type="journal article" date="2019" name="Int. J. Syst. Evol. Microbiol.">
        <title>The Global Catalogue of Microorganisms (GCM) 10K type strain sequencing project: providing services to taxonomists for standard genome sequencing and annotation.</title>
        <authorList>
            <consortium name="The Broad Institute Genomics Platform"/>
            <consortium name="The Broad Institute Genome Sequencing Center for Infectious Disease"/>
            <person name="Wu L."/>
            <person name="Ma J."/>
        </authorList>
    </citation>
    <scope>NUCLEOTIDE SEQUENCE [LARGE SCALE GENOMIC DNA]</scope>
    <source>
        <strain evidence="3">R28</strain>
    </source>
</reference>
<accession>A0ABW4VZP8</accession>
<feature type="transmembrane region" description="Helical" evidence="1">
    <location>
        <begin position="5"/>
        <end position="27"/>
    </location>
</feature>
<protein>
    <recommendedName>
        <fullName evidence="4">GlsB/YeaQ/YmgE family stress response membrane protein</fullName>
    </recommendedName>
</protein>
<keyword evidence="1" id="KW-0812">Transmembrane</keyword>
<evidence type="ECO:0008006" key="4">
    <source>
        <dbReference type="Google" id="ProtNLM"/>
    </source>
</evidence>
<dbReference type="Proteomes" id="UP001597383">
    <property type="component" value="Unassembled WGS sequence"/>
</dbReference>
<evidence type="ECO:0000313" key="3">
    <source>
        <dbReference type="Proteomes" id="UP001597383"/>
    </source>
</evidence>
<feature type="transmembrane region" description="Helical" evidence="1">
    <location>
        <begin position="33"/>
        <end position="52"/>
    </location>
</feature>
<dbReference type="RefSeq" id="WP_377557682.1">
    <property type="nucleotide sequence ID" value="NZ_JBHUHQ010000016.1"/>
</dbReference>
<evidence type="ECO:0000256" key="1">
    <source>
        <dbReference type="SAM" id="Phobius"/>
    </source>
</evidence>
<keyword evidence="1" id="KW-0472">Membrane</keyword>
<organism evidence="2 3">
    <name type="scientific">Ornithinibacillus salinisoli</name>
    <dbReference type="NCBI Taxonomy" id="1848459"/>
    <lineage>
        <taxon>Bacteria</taxon>
        <taxon>Bacillati</taxon>
        <taxon>Bacillota</taxon>
        <taxon>Bacilli</taxon>
        <taxon>Bacillales</taxon>
        <taxon>Bacillaceae</taxon>
        <taxon>Ornithinibacillus</taxon>
    </lineage>
</organism>
<keyword evidence="1" id="KW-1133">Transmembrane helix</keyword>
<evidence type="ECO:0000313" key="2">
    <source>
        <dbReference type="EMBL" id="MFD2045069.1"/>
    </source>
</evidence>